<evidence type="ECO:0000256" key="2">
    <source>
        <dbReference type="SAM" id="MobiDB-lite"/>
    </source>
</evidence>
<dbReference type="Pfam" id="PF03993">
    <property type="entry name" value="DUF349"/>
    <property type="match status" value="3"/>
</dbReference>
<keyword evidence="1" id="KW-0175">Coiled coil</keyword>
<organism evidence="3">
    <name type="scientific">Jonesiaceae bacterium BS-20</name>
    <dbReference type="NCBI Taxonomy" id="3120821"/>
    <lineage>
        <taxon>Bacteria</taxon>
        <taxon>Bacillati</taxon>
        <taxon>Actinomycetota</taxon>
        <taxon>Actinomycetes</taxon>
        <taxon>Micrococcales</taxon>
        <taxon>Jonesiaceae</taxon>
    </lineage>
</organism>
<evidence type="ECO:0000313" key="3">
    <source>
        <dbReference type="EMBL" id="XBH23026.1"/>
    </source>
</evidence>
<dbReference type="AlphaFoldDB" id="A0AAU7E1G4"/>
<protein>
    <submittedName>
        <fullName evidence="3">DUF349 domain-containing protein</fullName>
    </submittedName>
</protein>
<proteinExistence type="predicted"/>
<name>A0AAU7E1G4_9MICO</name>
<evidence type="ECO:0000256" key="1">
    <source>
        <dbReference type="SAM" id="Coils"/>
    </source>
</evidence>
<feature type="compositionally biased region" description="Low complexity" evidence="2">
    <location>
        <begin position="1"/>
        <end position="18"/>
    </location>
</feature>
<sequence length="511" mass="55427">MSEIIQPDAQSQPQDSQAAEAVPTPSLVTEPTVASNSAPEPAASVATPKPVAKPSGMSPTALAGSKPRPRPSGAAPLATPAAVPVAPKEDMAAITAASTFGRVDEEGNVFVKDGETERPVGQFPDATADEAMSLYVRRYLDLDAKVTLFETRLGTADLAIKEIDSTLAKLRQETAEPAAVGDLVALRERVQALEAQAKVRRAELEAVRVAAKQEALVSRTAIVEAAEKLAAAEPQKIQWRPAGEELRSLLENWKESQRQGPRLDKNVEDELWKRFSHARTTFDRERRHFFAELEKQNASAKALKSALVERAQALSTSTDWGATASAYRDLMTEWKSAGRASRKDDDALWAKFRGAQDEFFNARDAANAVTDAEYAENLVVKEALLAEAEALVPVTDINAAKATLRSVQERWEEAGRVPRADLSKVEARLRAVENAVRDAEQAKWDRTNPETRARAEGAAAQLEQAIAGLETDLTKAQSAGNDRKVKELTSAIEARKAWLEQVEKAAAEARG</sequence>
<feature type="compositionally biased region" description="Polar residues" evidence="2">
    <location>
        <begin position="26"/>
        <end position="38"/>
    </location>
</feature>
<accession>A0AAU7E1G4</accession>
<reference evidence="3" key="1">
    <citation type="submission" date="2024-02" db="EMBL/GenBank/DDBJ databases">
        <title>Tomenella chthoni gen. nov. sp. nov., a member of the family Jonesiaceae isolated from bat guano.</title>
        <authorList>
            <person name="Miller S.L."/>
            <person name="King J."/>
            <person name="Sankaranarayanan K."/>
            <person name="Lawson P.A."/>
        </authorList>
    </citation>
    <scope>NUCLEOTIDE SEQUENCE</scope>
    <source>
        <strain evidence="3">BS-20</strain>
    </source>
</reference>
<gene>
    <name evidence="3" type="ORF">V5R04_07385</name>
</gene>
<dbReference type="EMBL" id="CP146203">
    <property type="protein sequence ID" value="XBH23026.1"/>
    <property type="molecule type" value="Genomic_DNA"/>
</dbReference>
<feature type="region of interest" description="Disordered" evidence="2">
    <location>
        <begin position="1"/>
        <end position="82"/>
    </location>
</feature>
<feature type="coiled-coil region" evidence="1">
    <location>
        <begin position="422"/>
        <end position="479"/>
    </location>
</feature>
<dbReference type="InterPro" id="IPR007139">
    <property type="entry name" value="DUF349"/>
</dbReference>